<dbReference type="EMBL" id="RCHU01000534">
    <property type="protein sequence ID" value="TKS02621.1"/>
    <property type="molecule type" value="Genomic_DNA"/>
</dbReference>
<proteinExistence type="predicted"/>
<reference evidence="2" key="1">
    <citation type="submission" date="2018-10" db="EMBL/GenBank/DDBJ databases">
        <title>Population genomic analysis revealed the cold adaptation of white poplar.</title>
        <authorList>
            <person name="Liu Y.-J."/>
        </authorList>
    </citation>
    <scope>NUCLEOTIDE SEQUENCE [LARGE SCALE GENOMIC DNA]</scope>
    <source>
        <strain evidence="2">PAL-ZL1</strain>
    </source>
</reference>
<evidence type="ECO:0000256" key="1">
    <source>
        <dbReference type="SAM" id="MobiDB-lite"/>
    </source>
</evidence>
<feature type="region of interest" description="Disordered" evidence="1">
    <location>
        <begin position="1"/>
        <end position="21"/>
    </location>
</feature>
<geneLocation type="mitochondrion" evidence="2"/>
<protein>
    <submittedName>
        <fullName evidence="2">Uncharacterized protein</fullName>
    </submittedName>
</protein>
<organism evidence="2">
    <name type="scientific">Populus alba</name>
    <name type="common">White poplar</name>
    <dbReference type="NCBI Taxonomy" id="43335"/>
    <lineage>
        <taxon>Eukaryota</taxon>
        <taxon>Viridiplantae</taxon>
        <taxon>Streptophyta</taxon>
        <taxon>Embryophyta</taxon>
        <taxon>Tracheophyta</taxon>
        <taxon>Spermatophyta</taxon>
        <taxon>Magnoliopsida</taxon>
        <taxon>eudicotyledons</taxon>
        <taxon>Gunneridae</taxon>
        <taxon>Pentapetalae</taxon>
        <taxon>rosids</taxon>
        <taxon>fabids</taxon>
        <taxon>Malpighiales</taxon>
        <taxon>Salicaceae</taxon>
        <taxon>Saliceae</taxon>
        <taxon>Populus</taxon>
    </lineage>
</organism>
<sequence length="237" mass="25684">MGHDEVPPGPLQGRMGTSTRQVSKVDIQRTSKNGLAASTEFQVQPKVNLSSAIQQAAGTGLPYSLASLNYQYILHLLASSRPAYLPFEKELPTYSLAREDNQLSRPPYRDGSLFLFLYLKRSDRGTERTSSIAAVGVIPFIKSRGIQKQEQESLDFGASIQGQETKKDKKRVALPLDSISREGGWNGLVDSLSSLGWSFLPVVGDAIYGELGERSASIGHGDVGSEGSGIEGPKERD</sequence>
<evidence type="ECO:0000313" key="2">
    <source>
        <dbReference type="EMBL" id="TKS02621.1"/>
    </source>
</evidence>
<comment type="caution">
    <text evidence="2">The sequence shown here is derived from an EMBL/GenBank/DDBJ whole genome shotgun (WGS) entry which is preliminary data.</text>
</comment>
<name>A0A4U5PZJ4_POPAL</name>
<accession>A0A4U5PZJ4</accession>
<dbReference type="AlphaFoldDB" id="A0A4U5PZJ4"/>
<feature type="compositionally biased region" description="Gly residues" evidence="1">
    <location>
        <begin position="221"/>
        <end position="230"/>
    </location>
</feature>
<gene>
    <name evidence="2" type="ORF">D5086_0000160220</name>
</gene>
<feature type="region of interest" description="Disordered" evidence="1">
    <location>
        <begin position="215"/>
        <end position="237"/>
    </location>
</feature>
<keyword evidence="2" id="KW-0496">Mitochondrion</keyword>